<comment type="caution">
    <text evidence="2">The sequence shown here is derived from an EMBL/GenBank/DDBJ whole genome shotgun (WGS) entry which is preliminary data.</text>
</comment>
<proteinExistence type="predicted"/>
<dbReference type="EMBL" id="CAJVQB010008893">
    <property type="protein sequence ID" value="CAG8724326.1"/>
    <property type="molecule type" value="Genomic_DNA"/>
</dbReference>
<dbReference type="Proteomes" id="UP000789901">
    <property type="component" value="Unassembled WGS sequence"/>
</dbReference>
<accession>A0ABN7V333</accession>
<protein>
    <submittedName>
        <fullName evidence="2">4571_t:CDS:1</fullName>
    </submittedName>
</protein>
<organism evidence="2 3">
    <name type="scientific">Gigaspora margarita</name>
    <dbReference type="NCBI Taxonomy" id="4874"/>
    <lineage>
        <taxon>Eukaryota</taxon>
        <taxon>Fungi</taxon>
        <taxon>Fungi incertae sedis</taxon>
        <taxon>Mucoromycota</taxon>
        <taxon>Glomeromycotina</taxon>
        <taxon>Glomeromycetes</taxon>
        <taxon>Diversisporales</taxon>
        <taxon>Gigasporaceae</taxon>
        <taxon>Gigaspora</taxon>
    </lineage>
</organism>
<sequence>MDMTINSNVIHHGENKENFDPSSSTSSRNGSGGVFRPAQKLRQTRSQIHGRLPLLEIPVNNLRRNNEIGENMSSRIATATPQVMNNRNMTQVGSHIIRVRNESFNRLISNIQEARQYLRKRDNQKDVNHGRLTAAESDSLIENEIMMESDSLYPQNMEIDIINFDDSQDMDVVSSLSQQNPYL</sequence>
<feature type="region of interest" description="Disordered" evidence="1">
    <location>
        <begin position="1"/>
        <end position="49"/>
    </location>
</feature>
<gene>
    <name evidence="2" type="ORF">GMARGA_LOCUS13794</name>
</gene>
<evidence type="ECO:0000256" key="1">
    <source>
        <dbReference type="SAM" id="MobiDB-lite"/>
    </source>
</evidence>
<keyword evidence="3" id="KW-1185">Reference proteome</keyword>
<name>A0ABN7V333_GIGMA</name>
<evidence type="ECO:0000313" key="2">
    <source>
        <dbReference type="EMBL" id="CAG8724326.1"/>
    </source>
</evidence>
<reference evidence="2 3" key="1">
    <citation type="submission" date="2021-06" db="EMBL/GenBank/DDBJ databases">
        <authorList>
            <person name="Kallberg Y."/>
            <person name="Tangrot J."/>
            <person name="Rosling A."/>
        </authorList>
    </citation>
    <scope>NUCLEOTIDE SEQUENCE [LARGE SCALE GENOMIC DNA]</scope>
    <source>
        <strain evidence="2 3">120-4 pot B 10/14</strain>
    </source>
</reference>
<evidence type="ECO:0000313" key="3">
    <source>
        <dbReference type="Proteomes" id="UP000789901"/>
    </source>
</evidence>